<protein>
    <submittedName>
        <fullName evidence="1">Uncharacterized protein</fullName>
    </submittedName>
</protein>
<proteinExistence type="predicted"/>
<dbReference type="AlphaFoldDB" id="A0A8T2RDF8"/>
<reference evidence="1 2" key="1">
    <citation type="submission" date="2021-08" db="EMBL/GenBank/DDBJ databases">
        <title>WGS assembly of Ceratopteris richardii.</title>
        <authorList>
            <person name="Marchant D.B."/>
            <person name="Chen G."/>
            <person name="Jenkins J."/>
            <person name="Shu S."/>
            <person name="Leebens-Mack J."/>
            <person name="Grimwood J."/>
            <person name="Schmutz J."/>
            <person name="Soltis P."/>
            <person name="Soltis D."/>
            <person name="Chen Z.-H."/>
        </authorList>
    </citation>
    <scope>NUCLEOTIDE SEQUENCE [LARGE SCALE GENOMIC DNA]</scope>
    <source>
        <strain evidence="1">Whitten #5841</strain>
        <tissue evidence="1">Leaf</tissue>
    </source>
</reference>
<dbReference type="EMBL" id="CM035432">
    <property type="protein sequence ID" value="KAH7294496.1"/>
    <property type="molecule type" value="Genomic_DNA"/>
</dbReference>
<gene>
    <name evidence="1" type="ORF">KP509_27G003400</name>
</gene>
<sequence length="160" mass="17790">MVNVEYSKFSNTQWNLSMCQHKILGADLFHANKGPHIHPSSASESRLDVFYVREPSSTALLSPEFSLYTCDSAFDDLFPFLCATAPESGLLSLTGFPLGPFRCRANDIYNGETVEALMVIYLLETRRLRGSVSVCMYLIPAIYSSPESPPPLVRFPFSAP</sequence>
<name>A0A8T2RDF8_CERRI</name>
<comment type="caution">
    <text evidence="1">The sequence shown here is derived from an EMBL/GenBank/DDBJ whole genome shotgun (WGS) entry which is preliminary data.</text>
</comment>
<evidence type="ECO:0000313" key="2">
    <source>
        <dbReference type="Proteomes" id="UP000825935"/>
    </source>
</evidence>
<organism evidence="1 2">
    <name type="scientific">Ceratopteris richardii</name>
    <name type="common">Triangle waterfern</name>
    <dbReference type="NCBI Taxonomy" id="49495"/>
    <lineage>
        <taxon>Eukaryota</taxon>
        <taxon>Viridiplantae</taxon>
        <taxon>Streptophyta</taxon>
        <taxon>Embryophyta</taxon>
        <taxon>Tracheophyta</taxon>
        <taxon>Polypodiopsida</taxon>
        <taxon>Polypodiidae</taxon>
        <taxon>Polypodiales</taxon>
        <taxon>Pteridineae</taxon>
        <taxon>Pteridaceae</taxon>
        <taxon>Parkerioideae</taxon>
        <taxon>Ceratopteris</taxon>
    </lineage>
</organism>
<accession>A0A8T2RDF8</accession>
<dbReference type="Proteomes" id="UP000825935">
    <property type="component" value="Chromosome 27"/>
</dbReference>
<evidence type="ECO:0000313" key="1">
    <source>
        <dbReference type="EMBL" id="KAH7294496.1"/>
    </source>
</evidence>
<keyword evidence="2" id="KW-1185">Reference proteome</keyword>